<dbReference type="PANTHER" id="PTHR40624">
    <property type="entry name" value="BIOSYNTHESIS MONOOXYGENASE, PUTATIVE (AFU_ORTHOLOGUE AFUA_1G12025)-RELATED"/>
    <property type="match status" value="1"/>
</dbReference>
<dbReference type="PROSITE" id="PS51725">
    <property type="entry name" value="ABM"/>
    <property type="match status" value="1"/>
</dbReference>
<dbReference type="OrthoDB" id="10011777at2759"/>
<organism evidence="2 3">
    <name type="scientific">Cronartium quercuum f. sp. fusiforme G11</name>
    <dbReference type="NCBI Taxonomy" id="708437"/>
    <lineage>
        <taxon>Eukaryota</taxon>
        <taxon>Fungi</taxon>
        <taxon>Dikarya</taxon>
        <taxon>Basidiomycota</taxon>
        <taxon>Pucciniomycotina</taxon>
        <taxon>Pucciniomycetes</taxon>
        <taxon>Pucciniales</taxon>
        <taxon>Coleosporiaceae</taxon>
        <taxon>Cronartium</taxon>
    </lineage>
</organism>
<keyword evidence="3" id="KW-1185">Reference proteome</keyword>
<evidence type="ECO:0000313" key="3">
    <source>
        <dbReference type="Proteomes" id="UP000886653"/>
    </source>
</evidence>
<sequence length="108" mass="12093">MSLPEVPSSLHQCKFIVLATVVAADGKADEVQTHLLKIRDRANSSEEPKTLSYRVTKSVENPETFIIFEEYVGHSGYDAHLKSDSFKALSKEADSILKSLDVKYHLEL</sequence>
<dbReference type="PANTHER" id="PTHR40624:SF1">
    <property type="entry name" value="BIOSYNTHESIS MONOOXYGENASE, PUTATIVE (AFU_ORTHOLOGUE AFUA_1G12025)-RELATED"/>
    <property type="match status" value="1"/>
</dbReference>
<dbReference type="EMBL" id="MU167208">
    <property type="protein sequence ID" value="KAG0152370.1"/>
    <property type="molecule type" value="Genomic_DNA"/>
</dbReference>
<dbReference type="InterPro" id="IPR011008">
    <property type="entry name" value="Dimeric_a/b-barrel"/>
</dbReference>
<dbReference type="Proteomes" id="UP000886653">
    <property type="component" value="Unassembled WGS sequence"/>
</dbReference>
<dbReference type="SUPFAM" id="SSF54909">
    <property type="entry name" value="Dimeric alpha+beta barrel"/>
    <property type="match status" value="1"/>
</dbReference>
<evidence type="ECO:0000313" key="2">
    <source>
        <dbReference type="EMBL" id="KAG0152370.1"/>
    </source>
</evidence>
<comment type="caution">
    <text evidence="2">The sequence shown here is derived from an EMBL/GenBank/DDBJ whole genome shotgun (WGS) entry which is preliminary data.</text>
</comment>
<evidence type="ECO:0000259" key="1">
    <source>
        <dbReference type="PROSITE" id="PS51725"/>
    </source>
</evidence>
<feature type="domain" description="ABM" evidence="1">
    <location>
        <begin position="15"/>
        <end position="106"/>
    </location>
</feature>
<dbReference type="AlphaFoldDB" id="A0A9P6NS15"/>
<gene>
    <name evidence="2" type="ORF">CROQUDRAFT_85443</name>
</gene>
<name>A0A9P6NS15_9BASI</name>
<dbReference type="InterPro" id="IPR007138">
    <property type="entry name" value="ABM_dom"/>
</dbReference>
<accession>A0A9P6NS15</accession>
<dbReference type="Gene3D" id="3.30.70.100">
    <property type="match status" value="1"/>
</dbReference>
<proteinExistence type="predicted"/>
<reference evidence="2" key="1">
    <citation type="submission" date="2013-11" db="EMBL/GenBank/DDBJ databases">
        <title>Genome sequence of the fusiform rust pathogen reveals effectors for host alternation and coevolution with pine.</title>
        <authorList>
            <consortium name="DOE Joint Genome Institute"/>
            <person name="Smith K."/>
            <person name="Pendleton A."/>
            <person name="Kubisiak T."/>
            <person name="Anderson C."/>
            <person name="Salamov A."/>
            <person name="Aerts A."/>
            <person name="Riley R."/>
            <person name="Clum A."/>
            <person name="Lindquist E."/>
            <person name="Ence D."/>
            <person name="Campbell M."/>
            <person name="Kronenberg Z."/>
            <person name="Feau N."/>
            <person name="Dhillon B."/>
            <person name="Hamelin R."/>
            <person name="Burleigh J."/>
            <person name="Smith J."/>
            <person name="Yandell M."/>
            <person name="Nelson C."/>
            <person name="Grigoriev I."/>
            <person name="Davis J."/>
        </authorList>
    </citation>
    <scope>NUCLEOTIDE SEQUENCE</scope>
    <source>
        <strain evidence="2">G11</strain>
    </source>
</reference>
<dbReference type="Pfam" id="PF03992">
    <property type="entry name" value="ABM"/>
    <property type="match status" value="1"/>
</dbReference>
<protein>
    <recommendedName>
        <fullName evidence="1">ABM domain-containing protein</fullName>
    </recommendedName>
</protein>